<feature type="domain" description="USP" evidence="2">
    <location>
        <begin position="333"/>
        <end position="593"/>
    </location>
</feature>
<name>A0AA47NQZ7_MERPO</name>
<dbReference type="AlphaFoldDB" id="A0AA47NQZ7"/>
<feature type="compositionally biased region" description="Low complexity" evidence="1">
    <location>
        <begin position="916"/>
        <end position="926"/>
    </location>
</feature>
<dbReference type="InterPro" id="IPR038765">
    <property type="entry name" value="Papain-like_cys_pep_sf"/>
</dbReference>
<keyword evidence="4" id="KW-1185">Reference proteome</keyword>
<reference evidence="3" key="1">
    <citation type="journal article" date="2023" name="Front. Mar. Sci.">
        <title>A new Merluccius polli reference genome to investigate the effects of global change in West African waters.</title>
        <authorList>
            <person name="Mateo J.L."/>
            <person name="Blanco-Fernandez C."/>
            <person name="Garcia-Vazquez E."/>
            <person name="Machado-Schiaffino G."/>
        </authorList>
    </citation>
    <scope>NUCLEOTIDE SEQUENCE</scope>
    <source>
        <strain evidence="3">C29</strain>
        <tissue evidence="3">Fin</tissue>
    </source>
</reference>
<feature type="region of interest" description="Disordered" evidence="1">
    <location>
        <begin position="851"/>
        <end position="894"/>
    </location>
</feature>
<dbReference type="PANTHER" id="PTHR15294">
    <property type="entry name" value="RETINOVIN-RELATED"/>
    <property type="match status" value="1"/>
</dbReference>
<dbReference type="PANTHER" id="PTHR15294:SF3">
    <property type="entry name" value="SUMO-SPECIFIC ISOPEPTIDASE USPL1"/>
    <property type="match status" value="1"/>
</dbReference>
<feature type="compositionally biased region" description="Low complexity" evidence="1">
    <location>
        <begin position="858"/>
        <end position="875"/>
    </location>
</feature>
<sequence>MTSEDTVPGAVTPTLEQCLGQFQERVSSLENCPWCSSKGLAYALRSYRINFQESITLCTNSQCLFPLVSRPLEEVLAELAPVEEHIGGKRKVLENDDAAVLPSKRLRSNGDEQVLEVANLLVTEEEPPAIEADGTEFKVLHDTCAKALRSTLPSEGLTPSEAACQGESAKDKSDYVLVPTCSPPAGETALASASPLSSEGVLGATSAVFASRHASEMKDEAPSDVLFRQANGPLHGGLRPGNLESNQCRVPVEDPVDNNFALPPADELIAQKPCPLDSDGTSMLTEGTTNEVKPEALTPTSDQADQEKNMENVPPQQMDTEGPEKLVSLPPRLFWKNSDNLCWLDTLLVALVNCKSLRDHRPRDMPQKSPVWELIRKYDEICAAVQAHQHTGTDGVVRVPIRVLQNAYSDLQSIRKSVFKLLQPKLQCRLGQRETPVFALPVLVAADSWAESLFEQTFHWEFEVSKSLPTFTNLVQDWHPENAAHMAPCNVCHKKNQRRTMVLDSIPPVFALHFVDGLPDNDLQMFSFSFHGRRYSVSTVIQYSKTIKHFVAWIRTPNGLWQEFDDLKHPGCNSHAKLPVPASEMHIVFWEMEEDPTRHTCSPIVEAPPSHNRPNHTIPLAKSPDKSLLPSYEDSDIVGALALSVEGSVTKGAMATMDMDASIGSTTLLDTFEGLSHSDIVTLTLIEVRVDSEGKPLADVDQTPETGSPDTFNVMSDLTRQETPSEVLSDPDTADDMSSDPTFVLTSSKRKRRTPVKPKGRRNNKSRQLKRKTSPVCRAASKRAKKVPAPVVTTAAAQETPPDPTTQLAAATVSSSSASPPPCSQKSPELPPVPILQDRWTYLLSKRPQVIGTPTQFSSPETPAASPAAAPEKSPVPIQCTPNPAKRPRPPLFKPQLMRESSELPLKHARMYDAFSASSKTTSTSSPHQTPPWQATAHPAQCGSKSNTPLSTALPVPPKIPGHNQNGLPKAAASGKRDRLSDVQDDLGNTDTLRCKLLKKLKAKQKKLAKLNRLLGQKGEAAAEARPDSTERRSPQAVTSSTTGSTYDEFLSNLLSPASTASNLSPDSTGLLEMLANGKEVADQLDQGLNSTAVTSQVNYSPHCSLTSNNEDFLEEFLSGVAAQQQTETETQALHELDLFF</sequence>
<feature type="compositionally biased region" description="Low complexity" evidence="1">
    <location>
        <begin position="809"/>
        <end position="818"/>
    </location>
</feature>
<organism evidence="3 4">
    <name type="scientific">Merluccius polli</name>
    <name type="common">Benguela hake</name>
    <name type="synonym">Merluccius cadenati</name>
    <dbReference type="NCBI Taxonomy" id="89951"/>
    <lineage>
        <taxon>Eukaryota</taxon>
        <taxon>Metazoa</taxon>
        <taxon>Chordata</taxon>
        <taxon>Craniata</taxon>
        <taxon>Vertebrata</taxon>
        <taxon>Euteleostomi</taxon>
        <taxon>Actinopterygii</taxon>
        <taxon>Neopterygii</taxon>
        <taxon>Teleostei</taxon>
        <taxon>Neoteleostei</taxon>
        <taxon>Acanthomorphata</taxon>
        <taxon>Zeiogadaria</taxon>
        <taxon>Gadariae</taxon>
        <taxon>Gadiformes</taxon>
        <taxon>Gadoidei</taxon>
        <taxon>Merlucciidae</taxon>
        <taxon>Merluccius</taxon>
    </lineage>
</organism>
<proteinExistence type="predicted"/>
<feature type="region of interest" description="Disordered" evidence="1">
    <location>
        <begin position="1017"/>
        <end position="1044"/>
    </location>
</feature>
<evidence type="ECO:0000313" key="3">
    <source>
        <dbReference type="EMBL" id="KAK0135066.1"/>
    </source>
</evidence>
<dbReference type="Proteomes" id="UP001174136">
    <property type="component" value="Unassembled WGS sequence"/>
</dbReference>
<protein>
    <submittedName>
        <fullName evidence="3">SUMO-specific isopeptidase USPL1</fullName>
    </submittedName>
</protein>
<feature type="region of interest" description="Disordered" evidence="1">
    <location>
        <begin position="720"/>
        <end position="834"/>
    </location>
</feature>
<dbReference type="GO" id="GO:0030576">
    <property type="term" value="P:Cajal body organization"/>
    <property type="evidence" value="ECO:0007669"/>
    <property type="project" value="InterPro"/>
</dbReference>
<dbReference type="GO" id="GO:0016926">
    <property type="term" value="P:protein desumoylation"/>
    <property type="evidence" value="ECO:0007669"/>
    <property type="project" value="TreeGrafter"/>
</dbReference>
<dbReference type="InterPro" id="IPR033505">
    <property type="entry name" value="USPL1"/>
</dbReference>
<comment type="caution">
    <text evidence="3">The sequence shown here is derived from an EMBL/GenBank/DDBJ whole genome shotgun (WGS) entry which is preliminary data.</text>
</comment>
<dbReference type="GO" id="GO:0032183">
    <property type="term" value="F:SUMO binding"/>
    <property type="evidence" value="ECO:0007669"/>
    <property type="project" value="InterPro"/>
</dbReference>
<feature type="compositionally biased region" description="Pro residues" evidence="1">
    <location>
        <begin position="819"/>
        <end position="834"/>
    </location>
</feature>
<dbReference type="EMBL" id="JAOPHQ010005485">
    <property type="protein sequence ID" value="KAK0135066.1"/>
    <property type="molecule type" value="Genomic_DNA"/>
</dbReference>
<feature type="compositionally biased region" description="Basic and acidic residues" evidence="1">
    <location>
        <begin position="1021"/>
        <end position="1034"/>
    </location>
</feature>
<dbReference type="SUPFAM" id="SSF54001">
    <property type="entry name" value="Cysteine proteinases"/>
    <property type="match status" value="1"/>
</dbReference>
<evidence type="ECO:0000313" key="4">
    <source>
        <dbReference type="Proteomes" id="UP001174136"/>
    </source>
</evidence>
<dbReference type="InterPro" id="IPR028889">
    <property type="entry name" value="USP"/>
</dbReference>
<gene>
    <name evidence="3" type="primary">uspl1</name>
    <name evidence="3" type="ORF">N1851_029121</name>
</gene>
<feature type="compositionally biased region" description="Polar residues" evidence="1">
    <location>
        <begin position="703"/>
        <end position="715"/>
    </location>
</feature>
<feature type="region of interest" description="Disordered" evidence="1">
    <location>
        <begin position="915"/>
        <end position="987"/>
    </location>
</feature>
<dbReference type="Pfam" id="PF15499">
    <property type="entry name" value="Peptidase_C98"/>
    <property type="match status" value="1"/>
</dbReference>
<accession>A0AA47NQZ7</accession>
<feature type="compositionally biased region" description="Low complexity" evidence="1">
    <location>
        <begin position="787"/>
        <end position="797"/>
    </location>
</feature>
<dbReference type="GO" id="GO:0015030">
    <property type="term" value="C:Cajal body"/>
    <property type="evidence" value="ECO:0007669"/>
    <property type="project" value="TreeGrafter"/>
</dbReference>
<feature type="compositionally biased region" description="Basic residues" evidence="1">
    <location>
        <begin position="748"/>
        <end position="773"/>
    </location>
</feature>
<feature type="region of interest" description="Disordered" evidence="1">
    <location>
        <begin position="278"/>
        <end position="322"/>
    </location>
</feature>
<evidence type="ECO:0000259" key="2">
    <source>
        <dbReference type="PROSITE" id="PS50235"/>
    </source>
</evidence>
<dbReference type="PROSITE" id="PS50235">
    <property type="entry name" value="USP_3"/>
    <property type="match status" value="1"/>
</dbReference>
<evidence type="ECO:0000256" key="1">
    <source>
        <dbReference type="SAM" id="MobiDB-lite"/>
    </source>
</evidence>
<feature type="region of interest" description="Disordered" evidence="1">
    <location>
        <begin position="696"/>
        <end position="715"/>
    </location>
</feature>
<feature type="compositionally biased region" description="Polar residues" evidence="1">
    <location>
        <begin position="279"/>
        <end position="291"/>
    </location>
</feature>
<dbReference type="InterPro" id="IPR028890">
    <property type="entry name" value="Peptidase_C98"/>
</dbReference>